<accession>A0A1I7TUU3</accession>
<keyword evidence="2" id="KW-1185">Reference proteome</keyword>
<dbReference type="AlphaFoldDB" id="A0A1I7TUU3"/>
<dbReference type="eggNOG" id="ENOG502TI8G">
    <property type="taxonomic scope" value="Eukaryota"/>
</dbReference>
<keyword evidence="1" id="KW-1133">Transmembrane helix</keyword>
<feature type="transmembrane region" description="Helical" evidence="1">
    <location>
        <begin position="45"/>
        <end position="67"/>
    </location>
</feature>
<feature type="transmembrane region" description="Helical" evidence="1">
    <location>
        <begin position="12"/>
        <end position="33"/>
    </location>
</feature>
<evidence type="ECO:0000313" key="3">
    <source>
        <dbReference type="WBParaSite" id="Csp11.Scaffold629.g12007.t1"/>
    </source>
</evidence>
<keyword evidence="1" id="KW-0812">Transmembrane</keyword>
<organism evidence="2 3">
    <name type="scientific">Caenorhabditis tropicalis</name>
    <dbReference type="NCBI Taxonomy" id="1561998"/>
    <lineage>
        <taxon>Eukaryota</taxon>
        <taxon>Metazoa</taxon>
        <taxon>Ecdysozoa</taxon>
        <taxon>Nematoda</taxon>
        <taxon>Chromadorea</taxon>
        <taxon>Rhabditida</taxon>
        <taxon>Rhabditina</taxon>
        <taxon>Rhabditomorpha</taxon>
        <taxon>Rhabditoidea</taxon>
        <taxon>Rhabditidae</taxon>
        <taxon>Peloderinae</taxon>
        <taxon>Caenorhabditis</taxon>
    </lineage>
</organism>
<keyword evidence="1" id="KW-0472">Membrane</keyword>
<evidence type="ECO:0000313" key="2">
    <source>
        <dbReference type="Proteomes" id="UP000095282"/>
    </source>
</evidence>
<feature type="transmembrane region" description="Helical" evidence="1">
    <location>
        <begin position="79"/>
        <end position="104"/>
    </location>
</feature>
<feature type="transmembrane region" description="Helical" evidence="1">
    <location>
        <begin position="124"/>
        <end position="147"/>
    </location>
</feature>
<sequence>MKFQSILSNYGLYNFAFGFLTLGCIGLDAYFAFRNRLLIVVNDDDLIPIIAYFFCLAGYFFGSAIVGEQVYDRPAGTQAFGVLDGFVISTLHFLASIAYLFYWIRMPADDWNPGYYYNPDFFWVSYLFCPLMLGCQFVLTGICVQVLRTRRNRIVYSKLGV</sequence>
<reference evidence="3" key="1">
    <citation type="submission" date="2016-11" db="UniProtKB">
        <authorList>
            <consortium name="WormBaseParasite"/>
        </authorList>
    </citation>
    <scope>IDENTIFICATION</scope>
</reference>
<proteinExistence type="predicted"/>
<evidence type="ECO:0000256" key="1">
    <source>
        <dbReference type="SAM" id="Phobius"/>
    </source>
</evidence>
<dbReference type="PROSITE" id="PS51257">
    <property type="entry name" value="PROKAR_LIPOPROTEIN"/>
    <property type="match status" value="1"/>
</dbReference>
<dbReference type="Proteomes" id="UP000095282">
    <property type="component" value="Unplaced"/>
</dbReference>
<name>A0A1I7TUU3_9PELO</name>
<protein>
    <submittedName>
        <fullName evidence="3">Uncharacterized protein</fullName>
    </submittedName>
</protein>
<dbReference type="WBParaSite" id="Csp11.Scaffold629.g12007.t1">
    <property type="protein sequence ID" value="Csp11.Scaffold629.g12007.t1"/>
    <property type="gene ID" value="Csp11.Scaffold629.g12007"/>
</dbReference>